<feature type="compositionally biased region" description="Polar residues" evidence="1">
    <location>
        <begin position="249"/>
        <end position="265"/>
    </location>
</feature>
<keyword evidence="2" id="KW-0732">Signal</keyword>
<dbReference type="RefSeq" id="WP_143094596.1">
    <property type="nucleotide sequence ID" value="NZ_BBPN01000047.1"/>
</dbReference>
<evidence type="ECO:0000256" key="1">
    <source>
        <dbReference type="SAM" id="MobiDB-lite"/>
    </source>
</evidence>
<dbReference type="Gene3D" id="2.80.10.50">
    <property type="match status" value="1"/>
</dbReference>
<keyword evidence="5" id="KW-1185">Reference proteome</keyword>
<proteinExistence type="predicted"/>
<dbReference type="eggNOG" id="COG3828">
    <property type="taxonomic scope" value="Bacteria"/>
</dbReference>
<evidence type="ECO:0000313" key="5">
    <source>
        <dbReference type="Proteomes" id="UP000183015"/>
    </source>
</evidence>
<evidence type="ECO:0000259" key="3">
    <source>
        <dbReference type="SMART" id="SM00458"/>
    </source>
</evidence>
<evidence type="ECO:0000313" key="4">
    <source>
        <dbReference type="EMBL" id="SEM13249.1"/>
    </source>
</evidence>
<dbReference type="OrthoDB" id="3845493at2"/>
<dbReference type="Proteomes" id="UP000183015">
    <property type="component" value="Unassembled WGS sequence"/>
</dbReference>
<dbReference type="AlphaFoldDB" id="A0A1H7VWJ1"/>
<keyword evidence="4" id="KW-0430">Lectin</keyword>
<feature type="chain" id="PRO_5010354236" evidence="2">
    <location>
        <begin position="40"/>
        <end position="1261"/>
    </location>
</feature>
<dbReference type="InterPro" id="IPR035992">
    <property type="entry name" value="Ricin_B-like_lectins"/>
</dbReference>
<dbReference type="Pfam" id="PF00652">
    <property type="entry name" value="Ricin_B_lectin"/>
    <property type="match status" value="1"/>
</dbReference>
<dbReference type="EMBL" id="FOAZ01000019">
    <property type="protein sequence ID" value="SEM13249.1"/>
    <property type="molecule type" value="Genomic_DNA"/>
</dbReference>
<feature type="signal peptide" evidence="2">
    <location>
        <begin position="1"/>
        <end position="39"/>
    </location>
</feature>
<dbReference type="eggNOG" id="COG3291">
    <property type="taxonomic scope" value="Bacteria"/>
</dbReference>
<evidence type="ECO:0000256" key="2">
    <source>
        <dbReference type="SAM" id="SignalP"/>
    </source>
</evidence>
<feature type="compositionally biased region" description="Polar residues" evidence="1">
    <location>
        <begin position="660"/>
        <end position="671"/>
    </location>
</feature>
<feature type="region of interest" description="Disordered" evidence="1">
    <location>
        <begin position="246"/>
        <end position="283"/>
    </location>
</feature>
<accession>A0A1H7VWJ1</accession>
<dbReference type="InterPro" id="IPR000772">
    <property type="entry name" value="Ricin_B_lectin"/>
</dbReference>
<reference evidence="5" key="1">
    <citation type="submission" date="2016-10" db="EMBL/GenBank/DDBJ databases">
        <authorList>
            <person name="Varghese N."/>
        </authorList>
    </citation>
    <scope>NUCLEOTIDE SEQUENCE [LARGE SCALE GENOMIC DNA]</scope>
    <source>
        <strain evidence="5">DSM 45096 / BCRC 16803 / CGMCC 4.1857 / CIP 109030 / JCM 12277 / KCTC 19219 / NBRC 100920 / 33214</strain>
    </source>
</reference>
<dbReference type="STRING" id="235985.SAMN05414137_11928"/>
<sequence>MTLTPCQRPATRGRLARKLATTAGIAGLLLGPVTAPAWAASASARPHATVDDPWNRAQQKAVSTGGAVTVDSVTTPTYEVTANPNGSFTAVQSALPVRTKQNGSWVGLDATLTTDPVTGAVVPKAAAQPIRLSHGGHGPLATLTDPSGNTLGLSLPFALPTPSLSGSTALYANVLPGVDLSVTVSDQGGFSDVLVVHNAAAAADPGLKKLTFATSGQGLTVASTGRGGVTASTANGTVSFAAPPAAMWDSSTGSPAQTAGSSVRAAQTDGAPPLLGTGSSVSSVAGPGTGAQVAALPVTQSGSTLSITPSSSMLGGSSPHYPVYVDPAIAPVKNPTSSSTNALFEAQQGCDSYAASEHAVATNGQGVGFQGDTSGCYGAEESFYQIDTRNLTKSMVISTATLTLKKTYSASETCSTSQPLSVYQTGVIGSSAYWDTRPSQMAKLWSGNVGDAYNGAYGGTACGDKDVNITVTSQIANIAAGGYPSYTIGLYGDESSSSNFTRFAGNPYITTTFDLYPTLDSMAMSPTPNPVACGSQSAHGWIGATTLNGSGNSNITLGANIRTYVTGEKGYAQFSVTDWSVQPPSSGGTWQEVQLLSLPVSNTVDASSTSTSVSANIGGAVQDGHSYEWDAQAYTASSQALGSSSASCFFSVDATPPNSPTVTTADPSFPQTGGGAGSPVKYAGDQISIGVSATDPAPAATCPANSANGNACTASGIDHFTWQFDLQPTADLTNSSPCATIHLCGTVTPATTSSDAAGNSTGTANVVAAVPSWGNHTLYVIGVDKAGNPSQTPLAYTFTAPWNPNTKITPGDLTGDGVPDLLATTKDQHLFIVPGDNTGVGRAATSFPPTSTNPTPGGDTWDNYLVAHRGSLTGGSVDDLFAYNTKTKVMYAVENDASPGGSLTTPGFTQNRPINWNNGTAKPTCLTSDATRCSGTAYASDWSKVTALTAVPDIYGGTTTYPDLITVEGNGSLWIYQTGSGGLNNPVLLGDGDWSNYDLLAPGSENGTAMLWVRDKISGNLYSFNVQATGANNLPPLLHAPGSTTLVNGVSTSTDQLCLADPGASTTDGTAVILWGCDNGPEQHFTIGTDHTIRVLGKCLATVNNSVSNGAGVDITTCNGDTHQQWSAGANGQLQNTASGLCLADPAATTTTGTKQIIWTCYPTHAEQNWNAGSSAALSPTPTGAYITNLPVGTYPSIATPGDVNSPTSGPDGYPDLYTLDTTGKLTEYFGGAPSNGVPTFQSTHSLGTPFPAGTAINSLS</sequence>
<name>A0A1H7VWJ1_STRJI</name>
<gene>
    <name evidence="4" type="ORF">SAMN05414137_11928</name>
</gene>
<organism evidence="4 5">
    <name type="scientific">Streptacidiphilus jiangxiensis</name>
    <dbReference type="NCBI Taxonomy" id="235985"/>
    <lineage>
        <taxon>Bacteria</taxon>
        <taxon>Bacillati</taxon>
        <taxon>Actinomycetota</taxon>
        <taxon>Actinomycetes</taxon>
        <taxon>Kitasatosporales</taxon>
        <taxon>Streptomycetaceae</taxon>
        <taxon>Streptacidiphilus</taxon>
    </lineage>
</organism>
<dbReference type="SMART" id="SM00458">
    <property type="entry name" value="RICIN"/>
    <property type="match status" value="1"/>
</dbReference>
<dbReference type="GO" id="GO:0030246">
    <property type="term" value="F:carbohydrate binding"/>
    <property type="evidence" value="ECO:0007669"/>
    <property type="project" value="UniProtKB-KW"/>
</dbReference>
<feature type="region of interest" description="Disordered" evidence="1">
    <location>
        <begin position="659"/>
        <end position="678"/>
    </location>
</feature>
<dbReference type="SUPFAM" id="SSF50370">
    <property type="entry name" value="Ricin B-like lectins"/>
    <property type="match status" value="1"/>
</dbReference>
<feature type="domain" description="Ricin B lectin" evidence="3">
    <location>
        <begin position="1044"/>
        <end position="1173"/>
    </location>
</feature>
<dbReference type="PROSITE" id="PS50231">
    <property type="entry name" value="RICIN_B_LECTIN"/>
    <property type="match status" value="1"/>
</dbReference>
<protein>
    <submittedName>
        <fullName evidence="4">Ricin-type beta-trefoil lectin domain-containing protein</fullName>
    </submittedName>
</protein>